<protein>
    <recommendedName>
        <fullName evidence="1">DUF6705 domain-containing protein</fullName>
    </recommendedName>
</protein>
<keyword evidence="3" id="KW-1185">Reference proteome</keyword>
<name>A0ABS9C7L5_9FLAO</name>
<evidence type="ECO:0000313" key="3">
    <source>
        <dbReference type="Proteomes" id="UP001430374"/>
    </source>
</evidence>
<dbReference type="InterPro" id="IPR046551">
    <property type="entry name" value="DUF6705"/>
</dbReference>
<dbReference type="Pfam" id="PF20448">
    <property type="entry name" value="DUF6705"/>
    <property type="match status" value="1"/>
</dbReference>
<dbReference type="Proteomes" id="UP001430374">
    <property type="component" value="Unassembled WGS sequence"/>
</dbReference>
<organism evidence="2 3">
    <name type="scientific">Chryseobacterium indicum</name>
    <dbReference type="NCBI Taxonomy" id="2766954"/>
    <lineage>
        <taxon>Bacteria</taxon>
        <taxon>Pseudomonadati</taxon>
        <taxon>Bacteroidota</taxon>
        <taxon>Flavobacteriia</taxon>
        <taxon>Flavobacteriales</taxon>
        <taxon>Weeksellaceae</taxon>
        <taxon>Chryseobacterium group</taxon>
        <taxon>Chryseobacterium</taxon>
    </lineage>
</organism>
<sequence length="199" mass="23315">MKKIFLFIILTILFSQHLKSQIIEAPEPYTVFDLAQGIDYHVEDLRYYKDINGSLNPFIGVWKSTTGNKTFKLTLWKKEMVLYLRKFYIDEIHGDFMVIENEGQPNETILFDSKYPTNDPTPFTPMIMLRGTYPQVSGVVYDNSRWHIDKSTWKTFLLLFKILPGNTTAQWITDERSGIKDTDPYVNPYIPKDITLTKQ</sequence>
<evidence type="ECO:0000313" key="2">
    <source>
        <dbReference type="EMBL" id="MCF2220164.1"/>
    </source>
</evidence>
<accession>A0ABS9C7L5</accession>
<comment type="caution">
    <text evidence="2">The sequence shown here is derived from an EMBL/GenBank/DDBJ whole genome shotgun (WGS) entry which is preliminary data.</text>
</comment>
<feature type="domain" description="DUF6705" evidence="1">
    <location>
        <begin position="1"/>
        <end position="199"/>
    </location>
</feature>
<gene>
    <name evidence="2" type="ORF">H9Q08_12715</name>
</gene>
<dbReference type="EMBL" id="JACSGT010000001">
    <property type="protein sequence ID" value="MCF2220164.1"/>
    <property type="molecule type" value="Genomic_DNA"/>
</dbReference>
<evidence type="ECO:0000259" key="1">
    <source>
        <dbReference type="Pfam" id="PF20448"/>
    </source>
</evidence>
<reference evidence="2" key="1">
    <citation type="submission" date="2021-08" db="EMBL/GenBank/DDBJ databases">
        <title>Complete genome sequence of Chryseobacterium sp strain PS-8.</title>
        <authorList>
            <person name="Das S.K."/>
        </authorList>
    </citation>
    <scope>NUCLEOTIDE SEQUENCE</scope>
    <source>
        <strain evidence="2">PS-8</strain>
    </source>
</reference>
<proteinExistence type="predicted"/>
<dbReference type="RefSeq" id="WP_235131646.1">
    <property type="nucleotide sequence ID" value="NZ_JACSGT010000001.1"/>
</dbReference>